<proteinExistence type="predicted"/>
<organism evidence="1">
    <name type="scientific">Arundo donax</name>
    <name type="common">Giant reed</name>
    <name type="synonym">Donax arundinaceus</name>
    <dbReference type="NCBI Taxonomy" id="35708"/>
    <lineage>
        <taxon>Eukaryota</taxon>
        <taxon>Viridiplantae</taxon>
        <taxon>Streptophyta</taxon>
        <taxon>Embryophyta</taxon>
        <taxon>Tracheophyta</taxon>
        <taxon>Spermatophyta</taxon>
        <taxon>Magnoliopsida</taxon>
        <taxon>Liliopsida</taxon>
        <taxon>Poales</taxon>
        <taxon>Poaceae</taxon>
        <taxon>PACMAD clade</taxon>
        <taxon>Arundinoideae</taxon>
        <taxon>Arundineae</taxon>
        <taxon>Arundo</taxon>
    </lineage>
</organism>
<accession>A0A0A9GXP0</accession>
<reference evidence="1" key="2">
    <citation type="journal article" date="2015" name="Data Brief">
        <title>Shoot transcriptome of the giant reed, Arundo donax.</title>
        <authorList>
            <person name="Barrero R.A."/>
            <person name="Guerrero F.D."/>
            <person name="Moolhuijzen P."/>
            <person name="Goolsby J.A."/>
            <person name="Tidwell J."/>
            <person name="Bellgard S.E."/>
            <person name="Bellgard M.I."/>
        </authorList>
    </citation>
    <scope>NUCLEOTIDE SEQUENCE</scope>
    <source>
        <tissue evidence="1">Shoot tissue taken approximately 20 cm above the soil surface</tissue>
    </source>
</reference>
<dbReference type="AlphaFoldDB" id="A0A0A9GXP0"/>
<dbReference type="EMBL" id="GBRH01168609">
    <property type="protein sequence ID" value="JAE29287.1"/>
    <property type="molecule type" value="Transcribed_RNA"/>
</dbReference>
<name>A0A0A9GXP0_ARUDO</name>
<protein>
    <submittedName>
        <fullName evidence="1">Uncharacterized protein</fullName>
    </submittedName>
</protein>
<sequence length="35" mass="3683">MSTARARVAAVGGRLAPVGEADQWKKSSARRQSLA</sequence>
<evidence type="ECO:0000313" key="1">
    <source>
        <dbReference type="EMBL" id="JAE29287.1"/>
    </source>
</evidence>
<reference evidence="1" key="1">
    <citation type="submission" date="2014-09" db="EMBL/GenBank/DDBJ databases">
        <authorList>
            <person name="Magalhaes I.L.F."/>
            <person name="Oliveira U."/>
            <person name="Santos F.R."/>
            <person name="Vidigal T.H.D.A."/>
            <person name="Brescovit A.D."/>
            <person name="Santos A.J."/>
        </authorList>
    </citation>
    <scope>NUCLEOTIDE SEQUENCE</scope>
    <source>
        <tissue evidence="1">Shoot tissue taken approximately 20 cm above the soil surface</tissue>
    </source>
</reference>